<gene>
    <name evidence="1" type="ORF">BCY89_03640</name>
</gene>
<reference evidence="1 2" key="1">
    <citation type="submission" date="2016-07" db="EMBL/GenBank/DDBJ databases">
        <title>Genome analysis of Sphingobacterium siyangense T12B17.</title>
        <authorList>
            <person name="Xu D."/>
            <person name="Su Y."/>
            <person name="Zheng S."/>
        </authorList>
    </citation>
    <scope>NUCLEOTIDE SEQUENCE [LARGE SCALE GENOMIC DNA]</scope>
    <source>
        <strain evidence="1 2">T12B17</strain>
    </source>
</reference>
<evidence type="ECO:0000313" key="1">
    <source>
        <dbReference type="EMBL" id="RKF42574.1"/>
    </source>
</evidence>
<evidence type="ECO:0008006" key="3">
    <source>
        <dbReference type="Google" id="ProtNLM"/>
    </source>
</evidence>
<dbReference type="Gene3D" id="2.60.40.10">
    <property type="entry name" value="Immunoglobulins"/>
    <property type="match status" value="1"/>
</dbReference>
<dbReference type="RefSeq" id="WP_120332866.1">
    <property type="nucleotide sequence ID" value="NZ_MCAQ01000001.1"/>
</dbReference>
<dbReference type="InterPro" id="IPR013783">
    <property type="entry name" value="Ig-like_fold"/>
</dbReference>
<name>A0A420GBM3_9SPHI</name>
<organism evidence="1 2">
    <name type="scientific">Sphingobacterium siyangense</name>
    <dbReference type="NCBI Taxonomy" id="459529"/>
    <lineage>
        <taxon>Bacteria</taxon>
        <taxon>Pseudomonadati</taxon>
        <taxon>Bacteroidota</taxon>
        <taxon>Sphingobacteriia</taxon>
        <taxon>Sphingobacteriales</taxon>
        <taxon>Sphingobacteriaceae</taxon>
        <taxon>Sphingobacterium</taxon>
    </lineage>
</organism>
<evidence type="ECO:0000313" key="2">
    <source>
        <dbReference type="Proteomes" id="UP000286402"/>
    </source>
</evidence>
<accession>A0A420GBM3</accession>
<keyword evidence="2" id="KW-1185">Reference proteome</keyword>
<dbReference type="PROSITE" id="PS51257">
    <property type="entry name" value="PROKAR_LIPOPROTEIN"/>
    <property type="match status" value="1"/>
</dbReference>
<dbReference type="SUPFAM" id="SSF49478">
    <property type="entry name" value="Cna protein B-type domain"/>
    <property type="match status" value="1"/>
</dbReference>
<sequence length="225" mass="24941">MKLKLTYLMLIAIAFVSCKKTTEVEMSLSNSGKLTYKLTDANGKGLSNVKISLFDHLDSYYASNSILIDERRTDGNGQVDFGDLNPKSYLIVADSAKVNNVNYTVRDYVQVTTGMTKNKETKVTDFSGTLVVKVTSYNTNQPVKNIGVLIIPVNNYEYEQYISKNLANAEFKGVTGENGIATLKIASGKDYVVLLYNTTTLSNLNWGTTSIQKGMTMNYFAGFYQ</sequence>
<comment type="caution">
    <text evidence="1">The sequence shown here is derived from an EMBL/GenBank/DDBJ whole genome shotgun (WGS) entry which is preliminary data.</text>
</comment>
<dbReference type="Proteomes" id="UP000286402">
    <property type="component" value="Unassembled WGS sequence"/>
</dbReference>
<dbReference type="AlphaFoldDB" id="A0A420GBM3"/>
<dbReference type="EMBL" id="MCAQ01000001">
    <property type="protein sequence ID" value="RKF42574.1"/>
    <property type="molecule type" value="Genomic_DNA"/>
</dbReference>
<protein>
    <recommendedName>
        <fullName evidence="3">Prealbumin-like fold domain-containing protein</fullName>
    </recommendedName>
</protein>
<proteinExistence type="predicted"/>